<reference evidence="2" key="2">
    <citation type="journal article" date="2021" name="PeerJ">
        <title>Extensive microbial diversity within the chicken gut microbiome revealed by metagenomics and culture.</title>
        <authorList>
            <person name="Gilroy R."/>
            <person name="Ravi A."/>
            <person name="Getino M."/>
            <person name="Pursley I."/>
            <person name="Horton D.L."/>
            <person name="Alikhan N.F."/>
            <person name="Baker D."/>
            <person name="Gharbi K."/>
            <person name="Hall N."/>
            <person name="Watson M."/>
            <person name="Adriaenssens E.M."/>
            <person name="Foster-Nyarko E."/>
            <person name="Jarju S."/>
            <person name="Secka A."/>
            <person name="Antonio M."/>
            <person name="Oren A."/>
            <person name="Chaudhuri R.R."/>
            <person name="La Ragione R."/>
            <person name="Hildebrand F."/>
            <person name="Pallen M.J."/>
        </authorList>
    </citation>
    <scope>NUCLEOTIDE SEQUENCE</scope>
    <source>
        <strain evidence="2">CHK197-8231</strain>
    </source>
</reference>
<comment type="caution">
    <text evidence="2">The sequence shown here is derived from an EMBL/GenBank/DDBJ whole genome shotgun (WGS) entry which is preliminary data.</text>
</comment>
<dbReference type="SUPFAM" id="SSF52141">
    <property type="entry name" value="Uracil-DNA glycosylase-like"/>
    <property type="match status" value="1"/>
</dbReference>
<reference evidence="2" key="1">
    <citation type="submission" date="2020-10" db="EMBL/GenBank/DDBJ databases">
        <authorList>
            <person name="Gilroy R."/>
        </authorList>
    </citation>
    <scope>NUCLEOTIDE SEQUENCE</scope>
    <source>
        <strain evidence="2">CHK197-8231</strain>
    </source>
</reference>
<evidence type="ECO:0000313" key="2">
    <source>
        <dbReference type="EMBL" id="HIU23045.1"/>
    </source>
</evidence>
<organism evidence="2 3">
    <name type="scientific">Candidatus Fimihabitans intestinipullorum</name>
    <dbReference type="NCBI Taxonomy" id="2840820"/>
    <lineage>
        <taxon>Bacteria</taxon>
        <taxon>Bacillati</taxon>
        <taxon>Mycoplasmatota</taxon>
        <taxon>Mycoplasmatota incertae sedis</taxon>
        <taxon>Candidatus Fimihabitans</taxon>
    </lineage>
</organism>
<accession>A0A9D1L3S7</accession>
<sequence>MKLEELHKEYDKLQQKYGAKELDSIYYGGCADYPDICFVFMNPTGRNIASSKDWKGLKSPWIGTKNIWDLFYRIGLLDQDIYTKIRAIKGSEWTEKFASEVYENVKKHRYFITNLGKCTQLDARPLPDCVYKKYLNLLETEIELIQPKVVILFGNQVSSIVLGEKISVSQCRCKLFQKCINGKEYDCYSVFYPVGNGRFHIDKAIDDISYIIRTLKDKE</sequence>
<feature type="domain" description="Uracil-DNA glycosylase-like" evidence="1">
    <location>
        <begin position="103"/>
        <end position="167"/>
    </location>
</feature>
<dbReference type="Proteomes" id="UP000824087">
    <property type="component" value="Unassembled WGS sequence"/>
</dbReference>
<dbReference type="Pfam" id="PF03167">
    <property type="entry name" value="UDG"/>
    <property type="match status" value="1"/>
</dbReference>
<name>A0A9D1L3S7_9BACT</name>
<protein>
    <recommendedName>
        <fullName evidence="1">Uracil-DNA glycosylase-like domain-containing protein</fullName>
    </recommendedName>
</protein>
<dbReference type="AlphaFoldDB" id="A0A9D1L3S7"/>
<dbReference type="EMBL" id="DVML01000033">
    <property type="protein sequence ID" value="HIU23045.1"/>
    <property type="molecule type" value="Genomic_DNA"/>
</dbReference>
<dbReference type="InterPro" id="IPR036895">
    <property type="entry name" value="Uracil-DNA_glycosylase-like_sf"/>
</dbReference>
<proteinExistence type="predicted"/>
<dbReference type="InterPro" id="IPR005122">
    <property type="entry name" value="Uracil-DNA_glycosylase-like"/>
</dbReference>
<dbReference type="Gene3D" id="3.40.470.10">
    <property type="entry name" value="Uracil-DNA glycosylase-like domain"/>
    <property type="match status" value="1"/>
</dbReference>
<gene>
    <name evidence="2" type="ORF">IAD49_05630</name>
</gene>
<evidence type="ECO:0000259" key="1">
    <source>
        <dbReference type="Pfam" id="PF03167"/>
    </source>
</evidence>
<evidence type="ECO:0000313" key="3">
    <source>
        <dbReference type="Proteomes" id="UP000824087"/>
    </source>
</evidence>